<gene>
    <name evidence="2" type="ORF">FQA47_018459</name>
</gene>
<name>A0A834FGE8_ORYME</name>
<comment type="caution">
    <text evidence="2">The sequence shown here is derived from an EMBL/GenBank/DDBJ whole genome shotgun (WGS) entry which is preliminary data.</text>
</comment>
<evidence type="ECO:0000313" key="3">
    <source>
        <dbReference type="Proteomes" id="UP000646548"/>
    </source>
</evidence>
<sequence length="279" mass="30117">SKSLGQHSSGSNAATNYAPYRRTALDHTAPVQYNTERLLSQPMQFVMGSGLSQGVVQTAPAFGDMSSAAPQELYSAGSVSYPVPVEYAAGSPQTGAAQSGLPESNWLVAPQSFEEASANAQVQGASDLAPQPLLPPAGPVLQSGETSNVVKEAELGNYQQQTEEFGYPAQPAVSEPGFTSLPMPSFWLPGYWGSPYPGFDYRLLYGLYPPGTYSTFSQSHEKGKDYYKDVHYLKEHESEDDAQGSQQQKIFPSPPQYSTGQQVTTRPPTKNLSDNIDEM</sequence>
<evidence type="ECO:0000313" key="2">
    <source>
        <dbReference type="EMBL" id="KAF6732407.1"/>
    </source>
</evidence>
<dbReference type="Proteomes" id="UP000646548">
    <property type="component" value="Unassembled WGS sequence"/>
</dbReference>
<organism evidence="2 3">
    <name type="scientific">Oryzias melastigma</name>
    <name type="common">Marine medaka</name>
    <dbReference type="NCBI Taxonomy" id="30732"/>
    <lineage>
        <taxon>Eukaryota</taxon>
        <taxon>Metazoa</taxon>
        <taxon>Chordata</taxon>
        <taxon>Craniata</taxon>
        <taxon>Vertebrata</taxon>
        <taxon>Euteleostomi</taxon>
        <taxon>Actinopterygii</taxon>
        <taxon>Neopterygii</taxon>
        <taxon>Teleostei</taxon>
        <taxon>Neoteleostei</taxon>
        <taxon>Acanthomorphata</taxon>
        <taxon>Ovalentaria</taxon>
        <taxon>Atherinomorphae</taxon>
        <taxon>Beloniformes</taxon>
        <taxon>Adrianichthyidae</taxon>
        <taxon>Oryziinae</taxon>
        <taxon>Oryzias</taxon>
    </lineage>
</organism>
<feature type="region of interest" description="Disordered" evidence="1">
    <location>
        <begin position="234"/>
        <end position="279"/>
    </location>
</feature>
<protein>
    <submittedName>
        <fullName evidence="2">Uncharacterized protein</fullName>
    </submittedName>
</protein>
<feature type="compositionally biased region" description="Polar residues" evidence="1">
    <location>
        <begin position="243"/>
        <end position="279"/>
    </location>
</feature>
<accession>A0A834FGE8</accession>
<feature type="non-terminal residue" evidence="2">
    <location>
        <position position="279"/>
    </location>
</feature>
<proteinExistence type="predicted"/>
<evidence type="ECO:0000256" key="1">
    <source>
        <dbReference type="SAM" id="MobiDB-lite"/>
    </source>
</evidence>
<dbReference type="AlphaFoldDB" id="A0A834FGE8"/>
<reference evidence="2" key="1">
    <citation type="journal article" name="BMC Genomics">
        <title>Long-read sequencing and de novo genome assembly of marine medaka (Oryzias melastigma).</title>
        <authorList>
            <person name="Liang P."/>
            <person name="Saqib H.S.A."/>
            <person name="Ni X."/>
            <person name="Shen Y."/>
        </authorList>
    </citation>
    <scope>NUCLEOTIDE SEQUENCE</scope>
    <source>
        <strain evidence="2">Bigg-433</strain>
    </source>
</reference>
<dbReference type="EMBL" id="WKFB01000191">
    <property type="protein sequence ID" value="KAF6732407.1"/>
    <property type="molecule type" value="Genomic_DNA"/>
</dbReference>